<accession>A0ABX1F3B2</accession>
<feature type="domain" description="HTH araC/xylS-type" evidence="4">
    <location>
        <begin position="161"/>
        <end position="261"/>
    </location>
</feature>
<evidence type="ECO:0000256" key="1">
    <source>
        <dbReference type="ARBA" id="ARBA00023015"/>
    </source>
</evidence>
<proteinExistence type="predicted"/>
<dbReference type="PROSITE" id="PS01124">
    <property type="entry name" value="HTH_ARAC_FAMILY_2"/>
    <property type="match status" value="1"/>
</dbReference>
<dbReference type="Pfam" id="PF12833">
    <property type="entry name" value="HTH_18"/>
    <property type="match status" value="1"/>
</dbReference>
<keyword evidence="3" id="KW-0804">Transcription</keyword>
<protein>
    <submittedName>
        <fullName evidence="5">AraC family transcriptional regulator</fullName>
    </submittedName>
</protein>
<dbReference type="RefSeq" id="WP_168051521.1">
    <property type="nucleotide sequence ID" value="NZ_JAATJR010000005.1"/>
</dbReference>
<organism evidence="5 6">
    <name type="scientific">Falsiroseomonas frigidaquae</name>
    <dbReference type="NCBI Taxonomy" id="487318"/>
    <lineage>
        <taxon>Bacteria</taxon>
        <taxon>Pseudomonadati</taxon>
        <taxon>Pseudomonadota</taxon>
        <taxon>Alphaproteobacteria</taxon>
        <taxon>Acetobacterales</taxon>
        <taxon>Roseomonadaceae</taxon>
        <taxon>Falsiroseomonas</taxon>
    </lineage>
</organism>
<gene>
    <name evidence="5" type="ORF">HB662_18870</name>
</gene>
<evidence type="ECO:0000256" key="3">
    <source>
        <dbReference type="ARBA" id="ARBA00023163"/>
    </source>
</evidence>
<sequence>MFRFHPRAPHAALRGLVRGLWHYEETRAAPQGRREMPCAEAVLLINLGPPIGVAWPDPTAETRFDTAAGFLARPHPAPARSFMQGSQRGLQVMLTPLGAERLLRCPISGVPAQFLDLRDTLGRDGASLAARLAETVDPETCLDLLEAELLRRLAGDPPADAVAEAWMRIEASAGRIGIGAMARDLGLSRQTLVRRFQARTGLTPKLAARLQRFTGVIARLPEVPEAGWAGLAAEAGFADQSHLIREVRAFTGLPPAALLRKRLPDGLGFAE</sequence>
<dbReference type="InterPro" id="IPR050204">
    <property type="entry name" value="AraC_XylS_family_regulators"/>
</dbReference>
<evidence type="ECO:0000259" key="4">
    <source>
        <dbReference type="PROSITE" id="PS01124"/>
    </source>
</evidence>
<name>A0ABX1F3B2_9PROT</name>
<dbReference type="Proteomes" id="UP000765160">
    <property type="component" value="Unassembled WGS sequence"/>
</dbReference>
<evidence type="ECO:0000256" key="2">
    <source>
        <dbReference type="ARBA" id="ARBA00023125"/>
    </source>
</evidence>
<dbReference type="Gene3D" id="1.10.10.60">
    <property type="entry name" value="Homeodomain-like"/>
    <property type="match status" value="1"/>
</dbReference>
<keyword evidence="1" id="KW-0805">Transcription regulation</keyword>
<dbReference type="SMART" id="SM00342">
    <property type="entry name" value="HTH_ARAC"/>
    <property type="match status" value="1"/>
</dbReference>
<dbReference type="PANTHER" id="PTHR46796">
    <property type="entry name" value="HTH-TYPE TRANSCRIPTIONAL ACTIVATOR RHAS-RELATED"/>
    <property type="match status" value="1"/>
</dbReference>
<evidence type="ECO:0000313" key="5">
    <source>
        <dbReference type="EMBL" id="NKE46851.1"/>
    </source>
</evidence>
<comment type="caution">
    <text evidence="5">The sequence shown here is derived from an EMBL/GenBank/DDBJ whole genome shotgun (WGS) entry which is preliminary data.</text>
</comment>
<keyword evidence="2" id="KW-0238">DNA-binding</keyword>
<dbReference type="EMBL" id="JAAVTX010000005">
    <property type="protein sequence ID" value="NKE46851.1"/>
    <property type="molecule type" value="Genomic_DNA"/>
</dbReference>
<reference evidence="5 6" key="1">
    <citation type="submission" date="2020-03" db="EMBL/GenBank/DDBJ databases">
        <title>Roseomonas selenitidurans sp. nov. isolated from soil.</title>
        <authorList>
            <person name="Liu H."/>
        </authorList>
    </citation>
    <scope>NUCLEOTIDE SEQUENCE [LARGE SCALE GENOMIC DNA]</scope>
    <source>
        <strain evidence="5 6">JCM 15073</strain>
    </source>
</reference>
<dbReference type="PANTHER" id="PTHR46796:SF15">
    <property type="entry name" value="BLL1074 PROTEIN"/>
    <property type="match status" value="1"/>
</dbReference>
<dbReference type="InterPro" id="IPR018060">
    <property type="entry name" value="HTH_AraC"/>
</dbReference>
<evidence type="ECO:0000313" key="6">
    <source>
        <dbReference type="Proteomes" id="UP000765160"/>
    </source>
</evidence>
<keyword evidence="6" id="KW-1185">Reference proteome</keyword>